<gene>
    <name evidence="7" type="ORF">Rumeso_02419</name>
</gene>
<dbReference type="InterPro" id="IPR053924">
    <property type="entry name" value="RecX_HTH_2nd"/>
</dbReference>
<dbReference type="GO" id="GO:0005737">
    <property type="term" value="C:cytoplasm"/>
    <property type="evidence" value="ECO:0007669"/>
    <property type="project" value="UniProtKB-SubCell"/>
</dbReference>
<proteinExistence type="inferred from homology"/>
<evidence type="ECO:0000256" key="5">
    <source>
        <dbReference type="SAM" id="MobiDB-lite"/>
    </source>
</evidence>
<name>A0A017HNV6_9RHOB</name>
<sequence>MLDMGRHPSGSKGREAGTHGGEEGSARRARPARGAASAKPLTAERIRNIAEFYVGQRESSTRMLRAMLERRLMRRLRTLDPESAEEERAAAMPLIEAEVERLTAAGVVDDARYAGMKARSALASGRGTLRILRDLGQKGVTGATAEAALLGAARELTDEVSGTAEATEVLGAAELEAAEVFARKKRFGPYRTEPLPEAWAERSRVWRREAGAMARAGFGVDTIRKVLDREPEES</sequence>
<comment type="caution">
    <text evidence="7">The sequence shown here is derived from an EMBL/GenBank/DDBJ whole genome shotgun (WGS) entry which is preliminary data.</text>
</comment>
<evidence type="ECO:0000256" key="2">
    <source>
        <dbReference type="ARBA" id="ARBA00009695"/>
    </source>
</evidence>
<feature type="compositionally biased region" description="Basic and acidic residues" evidence="5">
    <location>
        <begin position="1"/>
        <end position="26"/>
    </location>
</feature>
<dbReference type="Gene3D" id="1.10.10.10">
    <property type="entry name" value="Winged helix-like DNA-binding domain superfamily/Winged helix DNA-binding domain"/>
    <property type="match status" value="1"/>
</dbReference>
<comment type="similarity">
    <text evidence="2">Belongs to the RecX family.</text>
</comment>
<keyword evidence="4" id="KW-0963">Cytoplasm</keyword>
<feature type="region of interest" description="Disordered" evidence="5">
    <location>
        <begin position="1"/>
        <end position="40"/>
    </location>
</feature>
<dbReference type="InterPro" id="IPR036388">
    <property type="entry name" value="WH-like_DNA-bd_sf"/>
</dbReference>
<dbReference type="Pfam" id="PF02631">
    <property type="entry name" value="RecX_HTH2"/>
    <property type="match status" value="1"/>
</dbReference>
<accession>A0A017HNV6</accession>
<protein>
    <recommendedName>
        <fullName evidence="3">Regulatory protein RecX</fullName>
    </recommendedName>
</protein>
<dbReference type="HOGENOM" id="CLU_090972_1_0_5"/>
<evidence type="ECO:0000256" key="3">
    <source>
        <dbReference type="ARBA" id="ARBA00018111"/>
    </source>
</evidence>
<comment type="subcellular location">
    <subcellularLocation>
        <location evidence="1">Cytoplasm</location>
    </subcellularLocation>
</comment>
<dbReference type="EMBL" id="AOSK01000062">
    <property type="protein sequence ID" value="EYD75990.1"/>
    <property type="molecule type" value="Genomic_DNA"/>
</dbReference>
<dbReference type="OrthoDB" id="5507982at2"/>
<reference evidence="7 8" key="1">
    <citation type="submission" date="2013-02" db="EMBL/GenBank/DDBJ databases">
        <authorList>
            <person name="Fiebig A."/>
            <person name="Goeker M."/>
            <person name="Klenk H.-P.P."/>
        </authorList>
    </citation>
    <scope>NUCLEOTIDE SEQUENCE [LARGE SCALE GENOMIC DNA]</scope>
    <source>
        <strain evidence="7 8">DSM 19309</strain>
    </source>
</reference>
<dbReference type="STRING" id="442562.Rumeso_02419"/>
<evidence type="ECO:0000313" key="7">
    <source>
        <dbReference type="EMBL" id="EYD75990.1"/>
    </source>
</evidence>
<keyword evidence="8" id="KW-1185">Reference proteome</keyword>
<feature type="domain" description="RecX second three-helical" evidence="6">
    <location>
        <begin position="109"/>
        <end position="149"/>
    </location>
</feature>
<organism evidence="7 8">
    <name type="scientific">Rubellimicrobium mesophilum DSM 19309</name>
    <dbReference type="NCBI Taxonomy" id="442562"/>
    <lineage>
        <taxon>Bacteria</taxon>
        <taxon>Pseudomonadati</taxon>
        <taxon>Pseudomonadota</taxon>
        <taxon>Alphaproteobacteria</taxon>
        <taxon>Rhodobacterales</taxon>
        <taxon>Roseobacteraceae</taxon>
        <taxon>Rubellimicrobium</taxon>
    </lineage>
</organism>
<evidence type="ECO:0000256" key="1">
    <source>
        <dbReference type="ARBA" id="ARBA00004496"/>
    </source>
</evidence>
<dbReference type="Proteomes" id="UP000019666">
    <property type="component" value="Unassembled WGS sequence"/>
</dbReference>
<dbReference type="AlphaFoldDB" id="A0A017HNV6"/>
<evidence type="ECO:0000259" key="6">
    <source>
        <dbReference type="Pfam" id="PF02631"/>
    </source>
</evidence>
<evidence type="ECO:0000256" key="4">
    <source>
        <dbReference type="ARBA" id="ARBA00022490"/>
    </source>
</evidence>
<evidence type="ECO:0000313" key="8">
    <source>
        <dbReference type="Proteomes" id="UP000019666"/>
    </source>
</evidence>